<dbReference type="InterPro" id="IPR038726">
    <property type="entry name" value="PDDEXK_AddAB-type"/>
</dbReference>
<sequence length="206" mass="23757">MEGRLNNMPLALARDRAVNFMNLVTDVDFGKTGSPEKCLEDLDKLILGYHENPIRVGIILGVEAGYTEKITGIKLPIKCYIDLIHRLDNEIIITDWKTVRTFKDEPTPAQILQGCFYYYIISKALKQEPVRFDIVQIKVSSNRDGTPQVKTISIVYADHPEYLVGVKELTKQAIRQMVSKRKKFLVNLRDDYEGEAEFKRFLEQFL</sequence>
<dbReference type="EMBL" id="MT142102">
    <property type="protein sequence ID" value="QJA74503.1"/>
    <property type="molecule type" value="Genomic_DNA"/>
</dbReference>
<dbReference type="Gene3D" id="3.90.320.10">
    <property type="match status" value="1"/>
</dbReference>
<reference evidence="2" key="1">
    <citation type="submission" date="2020-03" db="EMBL/GenBank/DDBJ databases">
        <title>The deep terrestrial virosphere.</title>
        <authorList>
            <person name="Holmfeldt K."/>
            <person name="Nilsson E."/>
            <person name="Simone D."/>
            <person name="Lopez-Fernandez M."/>
            <person name="Wu X."/>
            <person name="de Brujin I."/>
            <person name="Lundin D."/>
            <person name="Andersson A."/>
            <person name="Bertilsson S."/>
            <person name="Dopson M."/>
        </authorList>
    </citation>
    <scope>NUCLEOTIDE SEQUENCE</scope>
    <source>
        <strain evidence="2">MM415A01989</strain>
        <strain evidence="3">MM415B02097</strain>
    </source>
</reference>
<evidence type="ECO:0000313" key="2">
    <source>
        <dbReference type="EMBL" id="QJA74503.1"/>
    </source>
</evidence>
<name>A0A6M3JWV0_9ZZZZ</name>
<evidence type="ECO:0000259" key="1">
    <source>
        <dbReference type="Pfam" id="PF12705"/>
    </source>
</evidence>
<proteinExistence type="predicted"/>
<dbReference type="EMBL" id="MT142629">
    <property type="protein sequence ID" value="QJA86340.1"/>
    <property type="molecule type" value="Genomic_DNA"/>
</dbReference>
<organism evidence="2">
    <name type="scientific">viral metagenome</name>
    <dbReference type="NCBI Taxonomy" id="1070528"/>
    <lineage>
        <taxon>unclassified sequences</taxon>
        <taxon>metagenomes</taxon>
        <taxon>organismal metagenomes</taxon>
    </lineage>
</organism>
<feature type="domain" description="PD-(D/E)XK endonuclease-like" evidence="1">
    <location>
        <begin position="59"/>
        <end position="170"/>
    </location>
</feature>
<dbReference type="InterPro" id="IPR011604">
    <property type="entry name" value="PDDEXK-like_dom_sf"/>
</dbReference>
<gene>
    <name evidence="2" type="ORF">MM415A01989_0009</name>
    <name evidence="3" type="ORF">MM415B02097_0014</name>
</gene>
<evidence type="ECO:0000313" key="3">
    <source>
        <dbReference type="EMBL" id="QJA86340.1"/>
    </source>
</evidence>
<accession>A0A6M3JWV0</accession>
<dbReference type="Pfam" id="PF12705">
    <property type="entry name" value="PDDEXK_1"/>
    <property type="match status" value="1"/>
</dbReference>
<dbReference type="AlphaFoldDB" id="A0A6M3JWV0"/>
<protein>
    <submittedName>
        <fullName evidence="2">Putative PD-(D/E)XK nuclease superfamily protein</fullName>
    </submittedName>
</protein>